<dbReference type="Proteomes" id="UP000510643">
    <property type="component" value="Chromosome"/>
</dbReference>
<sequence length="29" mass="3449">MDQIHGRPNHPQTQGKIEHYYRTIKNGKT</sequence>
<dbReference type="AlphaFoldDB" id="A0A7H9DRV5"/>
<gene>
    <name evidence="2" type="ORF">FH779_07340</name>
</gene>
<organism evidence="2 3">
    <name type="scientific">Empedobacter falsenii</name>
    <dbReference type="NCBI Taxonomy" id="343874"/>
    <lineage>
        <taxon>Bacteria</taxon>
        <taxon>Pseudomonadati</taxon>
        <taxon>Bacteroidota</taxon>
        <taxon>Flavobacteriia</taxon>
        <taxon>Flavobacteriales</taxon>
        <taxon>Weeksellaceae</taxon>
        <taxon>Empedobacter</taxon>
    </lineage>
</organism>
<keyword evidence="3" id="KW-1185">Reference proteome</keyword>
<feature type="region of interest" description="Disordered" evidence="1">
    <location>
        <begin position="1"/>
        <end position="29"/>
    </location>
</feature>
<evidence type="ECO:0000313" key="2">
    <source>
        <dbReference type="EMBL" id="QLL57903.1"/>
    </source>
</evidence>
<name>A0A7H9DRV5_9FLAO</name>
<accession>A0A7H9DRV5</accession>
<proteinExistence type="predicted"/>
<dbReference type="EMBL" id="CP040908">
    <property type="protein sequence ID" value="QLL57903.1"/>
    <property type="molecule type" value="Genomic_DNA"/>
</dbReference>
<dbReference type="KEGG" id="efal:FH779_07340"/>
<reference evidence="2 3" key="1">
    <citation type="submission" date="2019-06" db="EMBL/GenBank/DDBJ databases">
        <title>Emergence of pandrug resistant Empedobacter falsenii in China.</title>
        <authorList>
            <person name="Dong N."/>
            <person name="Chen S."/>
            <person name="Zhang R."/>
        </authorList>
    </citation>
    <scope>NUCLEOTIDE SEQUENCE [LARGE SCALE GENOMIC DNA]</scope>
    <source>
        <strain evidence="2 3">1681-1</strain>
    </source>
</reference>
<evidence type="ECO:0000256" key="1">
    <source>
        <dbReference type="SAM" id="MobiDB-lite"/>
    </source>
</evidence>
<evidence type="ECO:0000313" key="3">
    <source>
        <dbReference type="Proteomes" id="UP000510643"/>
    </source>
</evidence>
<protein>
    <submittedName>
        <fullName evidence="2">Transposase family protein</fullName>
    </submittedName>
</protein>